<evidence type="ECO:0000313" key="3">
    <source>
        <dbReference type="Proteomes" id="UP000015102"/>
    </source>
</evidence>
<sequence length="121" mass="13700">MIVNEILLKCESHPVQIVAYAGNVAIIISGLFAQVACENMNKELRMLKDWTVSCELSINSTMTELHTPSNLILPKLDEVSINLSSKAKYLGLILDSKLKWIRMHNWGLRKVRTLYMPADSK</sequence>
<protein>
    <recommendedName>
        <fullName evidence="4">Reverse transcriptase domain-containing protein</fullName>
    </recommendedName>
</protein>
<evidence type="ECO:0008006" key="4">
    <source>
        <dbReference type="Google" id="ProtNLM"/>
    </source>
</evidence>
<accession>T1GIA1</accession>
<evidence type="ECO:0000256" key="1">
    <source>
        <dbReference type="SAM" id="Phobius"/>
    </source>
</evidence>
<reference evidence="3" key="1">
    <citation type="submission" date="2013-02" db="EMBL/GenBank/DDBJ databases">
        <authorList>
            <person name="Hughes D."/>
        </authorList>
    </citation>
    <scope>NUCLEOTIDE SEQUENCE</scope>
    <source>
        <strain>Durham</strain>
        <strain evidence="3">NC isolate 2 -- Noor lab</strain>
    </source>
</reference>
<dbReference type="HOGENOM" id="CLU_2040745_0_0_1"/>
<name>T1GIA1_MEGSC</name>
<reference evidence="2" key="2">
    <citation type="submission" date="2015-06" db="UniProtKB">
        <authorList>
            <consortium name="EnsemblMetazoa"/>
        </authorList>
    </citation>
    <scope>IDENTIFICATION</scope>
</reference>
<feature type="transmembrane region" description="Helical" evidence="1">
    <location>
        <begin position="17"/>
        <end position="37"/>
    </location>
</feature>
<dbReference type="EMBL" id="CAQQ02032977">
    <property type="status" value="NOT_ANNOTATED_CDS"/>
    <property type="molecule type" value="Genomic_DNA"/>
</dbReference>
<keyword evidence="1" id="KW-0472">Membrane</keyword>
<dbReference type="EnsemblMetazoa" id="MESCA003170-RA">
    <property type="protein sequence ID" value="MESCA003170-PA"/>
    <property type="gene ID" value="MESCA003170"/>
</dbReference>
<keyword evidence="1" id="KW-1133">Transmembrane helix</keyword>
<dbReference type="AlphaFoldDB" id="T1GIA1"/>
<proteinExistence type="predicted"/>
<dbReference type="Proteomes" id="UP000015102">
    <property type="component" value="Unassembled WGS sequence"/>
</dbReference>
<evidence type="ECO:0000313" key="2">
    <source>
        <dbReference type="EnsemblMetazoa" id="MESCA003170-PA"/>
    </source>
</evidence>
<keyword evidence="3" id="KW-1185">Reference proteome</keyword>
<keyword evidence="1" id="KW-0812">Transmembrane</keyword>
<organism evidence="2 3">
    <name type="scientific">Megaselia scalaris</name>
    <name type="common">Humpbacked fly</name>
    <name type="synonym">Phora scalaris</name>
    <dbReference type="NCBI Taxonomy" id="36166"/>
    <lineage>
        <taxon>Eukaryota</taxon>
        <taxon>Metazoa</taxon>
        <taxon>Ecdysozoa</taxon>
        <taxon>Arthropoda</taxon>
        <taxon>Hexapoda</taxon>
        <taxon>Insecta</taxon>
        <taxon>Pterygota</taxon>
        <taxon>Neoptera</taxon>
        <taxon>Endopterygota</taxon>
        <taxon>Diptera</taxon>
        <taxon>Brachycera</taxon>
        <taxon>Muscomorpha</taxon>
        <taxon>Platypezoidea</taxon>
        <taxon>Phoridae</taxon>
        <taxon>Megaseliini</taxon>
        <taxon>Megaselia</taxon>
    </lineage>
</organism>